<feature type="transmembrane region" description="Helical" evidence="8">
    <location>
        <begin position="205"/>
        <end position="229"/>
    </location>
</feature>
<dbReference type="InterPro" id="IPR038731">
    <property type="entry name" value="RgtA/B/C-like"/>
</dbReference>
<evidence type="ECO:0000256" key="3">
    <source>
        <dbReference type="ARBA" id="ARBA00022676"/>
    </source>
</evidence>
<proteinExistence type="predicted"/>
<accession>A0A0G1DHQ0</accession>
<dbReference type="PANTHER" id="PTHR33908:SF11">
    <property type="entry name" value="MEMBRANE PROTEIN"/>
    <property type="match status" value="1"/>
</dbReference>
<keyword evidence="6 8" id="KW-1133">Transmembrane helix</keyword>
<gene>
    <name evidence="10" type="ORF">UV74_C0013G0336</name>
</gene>
<feature type="transmembrane region" description="Helical" evidence="8">
    <location>
        <begin position="241"/>
        <end position="265"/>
    </location>
</feature>
<evidence type="ECO:0000256" key="8">
    <source>
        <dbReference type="SAM" id="Phobius"/>
    </source>
</evidence>
<evidence type="ECO:0000256" key="4">
    <source>
        <dbReference type="ARBA" id="ARBA00022679"/>
    </source>
</evidence>
<dbReference type="Gene3D" id="2.60.120.260">
    <property type="entry name" value="Galactose-binding domain-like"/>
    <property type="match status" value="1"/>
</dbReference>
<feature type="transmembrane region" description="Helical" evidence="8">
    <location>
        <begin position="127"/>
        <end position="145"/>
    </location>
</feature>
<keyword evidence="3" id="KW-0328">Glycosyltransferase</keyword>
<feature type="transmembrane region" description="Helical" evidence="8">
    <location>
        <begin position="180"/>
        <end position="199"/>
    </location>
</feature>
<dbReference type="EMBL" id="LCFQ01000013">
    <property type="protein sequence ID" value="KKS97214.1"/>
    <property type="molecule type" value="Genomic_DNA"/>
</dbReference>
<dbReference type="AlphaFoldDB" id="A0A0G1DHQ0"/>
<dbReference type="Proteomes" id="UP000034090">
    <property type="component" value="Unassembled WGS sequence"/>
</dbReference>
<dbReference type="GO" id="GO:0005886">
    <property type="term" value="C:plasma membrane"/>
    <property type="evidence" value="ECO:0007669"/>
    <property type="project" value="UniProtKB-SubCell"/>
</dbReference>
<feature type="transmembrane region" description="Helical" evidence="8">
    <location>
        <begin position="377"/>
        <end position="396"/>
    </location>
</feature>
<dbReference type="InterPro" id="IPR050297">
    <property type="entry name" value="LipidA_mod_glycosyltrf_83"/>
</dbReference>
<feature type="transmembrane region" description="Helical" evidence="8">
    <location>
        <begin position="324"/>
        <end position="341"/>
    </location>
</feature>
<reference evidence="10 11" key="1">
    <citation type="journal article" date="2015" name="Nature">
        <title>rRNA introns, odd ribosomes, and small enigmatic genomes across a large radiation of phyla.</title>
        <authorList>
            <person name="Brown C.T."/>
            <person name="Hug L.A."/>
            <person name="Thomas B.C."/>
            <person name="Sharon I."/>
            <person name="Castelle C.J."/>
            <person name="Singh A."/>
            <person name="Wilkins M.J."/>
            <person name="Williams K.H."/>
            <person name="Banfield J.F."/>
        </authorList>
    </citation>
    <scope>NUCLEOTIDE SEQUENCE [LARGE SCALE GENOMIC DNA]</scope>
</reference>
<feature type="transmembrane region" description="Helical" evidence="8">
    <location>
        <begin position="347"/>
        <end position="370"/>
    </location>
</feature>
<feature type="transmembrane region" description="Helical" evidence="8">
    <location>
        <begin position="66"/>
        <end position="85"/>
    </location>
</feature>
<evidence type="ECO:0000256" key="1">
    <source>
        <dbReference type="ARBA" id="ARBA00004651"/>
    </source>
</evidence>
<evidence type="ECO:0000256" key="7">
    <source>
        <dbReference type="ARBA" id="ARBA00023136"/>
    </source>
</evidence>
<dbReference type="PANTHER" id="PTHR33908">
    <property type="entry name" value="MANNOSYLTRANSFERASE YKCB-RELATED"/>
    <property type="match status" value="1"/>
</dbReference>
<feature type="transmembrane region" description="Helical" evidence="8">
    <location>
        <begin position="12"/>
        <end position="33"/>
    </location>
</feature>
<evidence type="ECO:0000313" key="10">
    <source>
        <dbReference type="EMBL" id="KKS97214.1"/>
    </source>
</evidence>
<keyword evidence="7 8" id="KW-0472">Membrane</keyword>
<evidence type="ECO:0000259" key="9">
    <source>
        <dbReference type="Pfam" id="PF13231"/>
    </source>
</evidence>
<keyword evidence="2" id="KW-1003">Cell membrane</keyword>
<protein>
    <submittedName>
        <fullName evidence="10">Glycosyl transferase family 39</fullName>
    </submittedName>
</protein>
<keyword evidence="5 8" id="KW-0812">Transmembrane</keyword>
<feature type="transmembrane region" description="Helical" evidence="8">
    <location>
        <begin position="301"/>
        <end position="317"/>
    </location>
</feature>
<dbReference type="Pfam" id="PF13231">
    <property type="entry name" value="PMT_2"/>
    <property type="match status" value="1"/>
</dbReference>
<name>A0A0G1DHQ0_9BACT</name>
<dbReference type="STRING" id="1618578.UV74_C0013G0336"/>
<evidence type="ECO:0000256" key="5">
    <source>
        <dbReference type="ARBA" id="ARBA00022692"/>
    </source>
</evidence>
<feature type="domain" description="Glycosyltransferase RgtA/B/C/D-like" evidence="9">
    <location>
        <begin position="129"/>
        <end position="256"/>
    </location>
</feature>
<comment type="subcellular location">
    <subcellularLocation>
        <location evidence="1">Cell membrane</location>
        <topology evidence="1">Multi-pass membrane protein</topology>
    </subcellularLocation>
</comment>
<dbReference type="GO" id="GO:0009103">
    <property type="term" value="P:lipopolysaccharide biosynthetic process"/>
    <property type="evidence" value="ECO:0007669"/>
    <property type="project" value="UniProtKB-ARBA"/>
</dbReference>
<sequence>MPQLIAFVRKNQWLLLILFLAFLFRFVGVRPGYNSFHPDEPILTGKAIQMIKRGNLDPGRYDYPTLSIYIDFLFFKFFFTPIYWMKYYLTNIVGIIDGVIHIPPSALEAKRLFQVEILGVRDISALFWGRYVSALFSLGCVFLIYLLGCKLFNKSIGLVAAFLLIFNFKHVANSHINLPDTYNSFFLLLSIIASVNLWQRPSKKNYILGGIAAGLFFSTKYQFFALFPFGLAHLYRSRNPFSYIFISSGLVFLLVFLILNAYFFINIELALYWMASVSGRYAVGTNNLNLFPLSYLYKVDYGQFESIMILIGSILILRKSFRKGSFLFVTVIPFAFMFLYYTGGGLFVRNFITITPILLLLAAYGIWNIYKFFNKRIIPAFSTLVLFFLLLGSVYVPAKNSLINSYYYTKPWNINVLKDWQRQILPDSVAIAAHPFDPVEGPSNVIRSEFEISGNYSLNEHREAGADWALVNLMWAANPFYFWMGYGFKDLNIYWDKPIDQLRNMYHGLATEELFRYQVFSVTKPWQAPEFNYVMIKFPEWPEVQMKALKLFDFSDGTQGWSFGYDDKIGHSSPGSIAVELSGDKFPYKRITSEPMEVKPGRLYKVEGFLKTGAILPSNQRDGLLRIDFYSEVIYSADRVGLISSVSSRAWGPDDWFKKQVIERAPGGAKYMVVSLQVGSSGRTKIWADDIVVEESDSEIVEITSQPPYLDKPIDLNLLYFNSIGNL</sequence>
<comment type="caution">
    <text evidence="10">The sequence shown here is derived from an EMBL/GenBank/DDBJ whole genome shotgun (WGS) entry which is preliminary data.</text>
</comment>
<evidence type="ECO:0000313" key="11">
    <source>
        <dbReference type="Proteomes" id="UP000034090"/>
    </source>
</evidence>
<keyword evidence="4 10" id="KW-0808">Transferase</keyword>
<evidence type="ECO:0000256" key="6">
    <source>
        <dbReference type="ARBA" id="ARBA00022989"/>
    </source>
</evidence>
<organism evidence="10 11">
    <name type="scientific">Candidatus Woesebacteria bacterium GW2011_GWB1_43_14</name>
    <dbReference type="NCBI Taxonomy" id="1618578"/>
    <lineage>
        <taxon>Bacteria</taxon>
        <taxon>Candidatus Woeseibacteriota</taxon>
    </lineage>
</organism>
<evidence type="ECO:0000256" key="2">
    <source>
        <dbReference type="ARBA" id="ARBA00022475"/>
    </source>
</evidence>
<dbReference type="GO" id="GO:0016763">
    <property type="term" value="F:pentosyltransferase activity"/>
    <property type="evidence" value="ECO:0007669"/>
    <property type="project" value="TreeGrafter"/>
</dbReference>